<comment type="caution">
    <text evidence="2">The sequence shown here is derived from an EMBL/GenBank/DDBJ whole genome shotgun (WGS) entry which is preliminary data.</text>
</comment>
<accession>A0AA37LH33</accession>
<dbReference type="InterPro" id="IPR052895">
    <property type="entry name" value="HetReg/Transcr_Mod"/>
</dbReference>
<dbReference type="PANTHER" id="PTHR24148">
    <property type="entry name" value="ANKYRIN REPEAT DOMAIN-CONTAINING PROTEIN 39 HOMOLOG-RELATED"/>
    <property type="match status" value="1"/>
</dbReference>
<dbReference type="PANTHER" id="PTHR24148:SF73">
    <property type="entry name" value="HET DOMAIN PROTEIN (AFU_ORTHOLOGUE AFUA_8G01020)"/>
    <property type="match status" value="1"/>
</dbReference>
<protein>
    <submittedName>
        <fullName evidence="2">Heterokaryon incompatibility protein 6, OR allele</fullName>
    </submittedName>
</protein>
<feature type="domain" description="Heterokaryon incompatibility" evidence="1">
    <location>
        <begin position="16"/>
        <end position="90"/>
    </location>
</feature>
<evidence type="ECO:0000313" key="3">
    <source>
        <dbReference type="Proteomes" id="UP001055115"/>
    </source>
</evidence>
<reference evidence="2 3" key="1">
    <citation type="submission" date="2022-03" db="EMBL/GenBank/DDBJ databases">
        <title>Genome data of Colletotrichum spp.</title>
        <authorList>
            <person name="Utami Y.D."/>
            <person name="Hiruma K."/>
        </authorList>
    </citation>
    <scope>NUCLEOTIDE SEQUENCE [LARGE SCALE GENOMIC DNA]</scope>
    <source>
        <strain evidence="2 3">MAFF 239500</strain>
    </source>
</reference>
<evidence type="ECO:0000313" key="2">
    <source>
        <dbReference type="EMBL" id="GKT46199.1"/>
    </source>
</evidence>
<dbReference type="GeneID" id="73327182"/>
<dbReference type="EMBL" id="BQXU01000015">
    <property type="protein sequence ID" value="GKT46199.1"/>
    <property type="molecule type" value="Genomic_DNA"/>
</dbReference>
<keyword evidence="3" id="KW-1185">Reference proteome</keyword>
<organism evidence="2 3">
    <name type="scientific">Colletotrichum spaethianum</name>
    <dbReference type="NCBI Taxonomy" id="700344"/>
    <lineage>
        <taxon>Eukaryota</taxon>
        <taxon>Fungi</taxon>
        <taxon>Dikarya</taxon>
        <taxon>Ascomycota</taxon>
        <taxon>Pezizomycotina</taxon>
        <taxon>Sordariomycetes</taxon>
        <taxon>Hypocreomycetidae</taxon>
        <taxon>Glomerellales</taxon>
        <taxon>Glomerellaceae</taxon>
        <taxon>Colletotrichum</taxon>
        <taxon>Colletotrichum spaethianum species complex</taxon>
    </lineage>
</organism>
<evidence type="ECO:0000259" key="1">
    <source>
        <dbReference type="Pfam" id="PF06985"/>
    </source>
</evidence>
<name>A0AA37LH33_9PEZI</name>
<gene>
    <name evidence="2" type="ORF">ColSpa_06380</name>
</gene>
<dbReference type="InterPro" id="IPR010730">
    <property type="entry name" value="HET"/>
</dbReference>
<dbReference type="Pfam" id="PF06985">
    <property type="entry name" value="HET"/>
    <property type="match status" value="1"/>
</dbReference>
<dbReference type="RefSeq" id="XP_049128549.1">
    <property type="nucleotide sequence ID" value="XM_049272592.1"/>
</dbReference>
<dbReference type="Proteomes" id="UP001055115">
    <property type="component" value="Unassembled WGS sequence"/>
</dbReference>
<proteinExistence type="predicted"/>
<dbReference type="AlphaFoldDB" id="A0AA37LH33"/>
<sequence length="90" mass="10386">MSCELTTWPTQEAPQYHAISYTWGDVSATRCIIINGQQASIGENCFYALTQAYSSRLDDEDECHFWVDSICMNQQDVEKNHQVRKMGNIY</sequence>